<dbReference type="Proteomes" id="UP000665025">
    <property type="component" value="Chromosome 2"/>
</dbReference>
<proteinExistence type="predicted"/>
<protein>
    <submittedName>
        <fullName evidence="1">Uncharacterized protein</fullName>
    </submittedName>
</protein>
<dbReference type="EMBL" id="CP072426">
    <property type="protein sequence ID" value="QTL37750.1"/>
    <property type="molecule type" value="Genomic_DNA"/>
</dbReference>
<gene>
    <name evidence="1" type="ORF">J5X90_23225</name>
</gene>
<name>A0ABX7VB92_9GAMM</name>
<organism evidence="1 2">
    <name type="scientific">Pseudoalteromonas viridis</name>
    <dbReference type="NCBI Taxonomy" id="339617"/>
    <lineage>
        <taxon>Bacteria</taxon>
        <taxon>Pseudomonadati</taxon>
        <taxon>Pseudomonadota</taxon>
        <taxon>Gammaproteobacteria</taxon>
        <taxon>Alteromonadales</taxon>
        <taxon>Pseudoalteromonadaceae</taxon>
        <taxon>Pseudoalteromonas</taxon>
    </lineage>
</organism>
<evidence type="ECO:0000313" key="2">
    <source>
        <dbReference type="Proteomes" id="UP000665025"/>
    </source>
</evidence>
<sequence length="281" mass="31364">MESIVLRFDGEALNDHSMDLSLLAESLTGLEKLITEVHEHLNGSTHDLKVQVQGGFEEGSFEFLLNVIETAEISTLAAIGFTSSLAGGGLVGALKWLGGEPIEKIARHKDGDCILKKKDGNALVVDSRLKEAIASPSIRTAFNRLIQKPLNKEGIDVFEVLKPSADGEEDRKVLVEVEKSEAASFKAQKAPVKEKVMEDEIYDNVRITFLTVHKDKPSGWRIHYDDTELSRVKIQDDNFIRHVQSGAGEAIFDDAYRVKLVAKYKSNSFTEKDWYIEKVYL</sequence>
<reference evidence="1 2" key="1">
    <citation type="submission" date="2021-03" db="EMBL/GenBank/DDBJ databases">
        <title>Complete Genome of Pseudoalteromonas viridis Strain BBR56, a new biocontrol bacterial candidate.</title>
        <authorList>
            <person name="Handayani D.P."/>
            <person name="Isnansetyo A."/>
            <person name="Istiqomah I."/>
            <person name="Jumina J."/>
        </authorList>
    </citation>
    <scope>NUCLEOTIDE SEQUENCE [LARGE SCALE GENOMIC DNA]</scope>
    <source>
        <strain evidence="1 2">BBR56</strain>
    </source>
</reference>
<evidence type="ECO:0000313" key="1">
    <source>
        <dbReference type="EMBL" id="QTL37750.1"/>
    </source>
</evidence>
<dbReference type="RefSeq" id="WP_209053935.1">
    <property type="nucleotide sequence ID" value="NZ_CP072426.1"/>
</dbReference>
<accession>A0ABX7VB92</accession>
<keyword evidence="2" id="KW-1185">Reference proteome</keyword>